<evidence type="ECO:0000259" key="1">
    <source>
        <dbReference type="SMART" id="SM00385"/>
    </source>
</evidence>
<evidence type="ECO:0000313" key="4">
    <source>
        <dbReference type="Proteomes" id="UP000054350"/>
    </source>
</evidence>
<dbReference type="SMART" id="SM01332">
    <property type="entry name" value="Cyclin_C"/>
    <property type="match status" value="1"/>
</dbReference>
<dbReference type="InterPro" id="IPR004367">
    <property type="entry name" value="Cyclin_C-dom"/>
</dbReference>
<dbReference type="EMBL" id="GG745334">
    <property type="protein sequence ID" value="KNE59372.1"/>
    <property type="molecule type" value="Genomic_DNA"/>
</dbReference>
<accession>A0A0L0SAA7</accession>
<evidence type="ECO:0000313" key="3">
    <source>
        <dbReference type="EMBL" id="KNE59372.1"/>
    </source>
</evidence>
<evidence type="ECO:0000259" key="2">
    <source>
        <dbReference type="SMART" id="SM01332"/>
    </source>
</evidence>
<dbReference type="AlphaFoldDB" id="A0A0L0SAA7"/>
<proteinExistence type="predicted"/>
<dbReference type="Gene3D" id="1.10.472.10">
    <property type="entry name" value="Cyclin-like"/>
    <property type="match status" value="1"/>
</dbReference>
<dbReference type="OrthoDB" id="5590282at2759"/>
<dbReference type="Pfam" id="PF02984">
    <property type="entry name" value="Cyclin_C"/>
    <property type="match status" value="1"/>
</dbReference>
<name>A0A0L0SAA7_ALLM3</name>
<organism evidence="3 4">
    <name type="scientific">Allomyces macrogynus (strain ATCC 38327)</name>
    <name type="common">Allomyces javanicus var. macrogynus</name>
    <dbReference type="NCBI Taxonomy" id="578462"/>
    <lineage>
        <taxon>Eukaryota</taxon>
        <taxon>Fungi</taxon>
        <taxon>Fungi incertae sedis</taxon>
        <taxon>Blastocladiomycota</taxon>
        <taxon>Blastocladiomycetes</taxon>
        <taxon>Blastocladiales</taxon>
        <taxon>Blastocladiaceae</taxon>
        <taxon>Allomyces</taxon>
    </lineage>
</organism>
<dbReference type="STRING" id="578462.A0A0L0SAA7"/>
<dbReference type="eggNOG" id="KOG0653">
    <property type="taxonomic scope" value="Eukaryota"/>
</dbReference>
<feature type="domain" description="Cyclin C-terminal" evidence="2">
    <location>
        <begin position="69"/>
        <end position="168"/>
    </location>
</feature>
<dbReference type="SUPFAM" id="SSF47954">
    <property type="entry name" value="Cyclin-like"/>
    <property type="match status" value="1"/>
</dbReference>
<dbReference type="VEuPathDB" id="FungiDB:AMAG_03663"/>
<keyword evidence="4" id="KW-1185">Reference proteome</keyword>
<dbReference type="InterPro" id="IPR013763">
    <property type="entry name" value="Cyclin-like_dom"/>
</dbReference>
<gene>
    <name evidence="3" type="ORF">AMAG_03663</name>
</gene>
<sequence length="219" mass="23690">MTQESLHLAVNLHNPVPVAVQGGRGQGGACVPDGAAHGGQDRGAVPVIGSVIHAEQVVLRALDFNVWAPGPFSFLRRVSAADGYNPEHRLAAKILLDVALYDHRMLAFPPSQVAAVSMLLARKVYASAHHRDELQPAVQMLIEGVCDMDEATLDGFSLKYVKVAVDADGKEPKGMRLMRRMARLVFEHTRQRWGAEVRTRRSAADAAGIMATEGAVPTR</sequence>
<evidence type="ECO:0008006" key="5">
    <source>
        <dbReference type="Google" id="ProtNLM"/>
    </source>
</evidence>
<protein>
    <recommendedName>
        <fullName evidence="5">Cyclin C-terminal domain-containing protein</fullName>
    </recommendedName>
</protein>
<reference evidence="3 4" key="1">
    <citation type="submission" date="2009-11" db="EMBL/GenBank/DDBJ databases">
        <title>Annotation of Allomyces macrogynus ATCC 38327.</title>
        <authorList>
            <consortium name="The Broad Institute Genome Sequencing Platform"/>
            <person name="Russ C."/>
            <person name="Cuomo C."/>
            <person name="Burger G."/>
            <person name="Gray M.W."/>
            <person name="Holland P.W.H."/>
            <person name="King N."/>
            <person name="Lang F.B.F."/>
            <person name="Roger A.J."/>
            <person name="Ruiz-Trillo I."/>
            <person name="Young S.K."/>
            <person name="Zeng Q."/>
            <person name="Gargeya S."/>
            <person name="Fitzgerald M."/>
            <person name="Haas B."/>
            <person name="Abouelleil A."/>
            <person name="Alvarado L."/>
            <person name="Arachchi H.M."/>
            <person name="Berlin A."/>
            <person name="Chapman S.B."/>
            <person name="Gearin G."/>
            <person name="Goldberg J."/>
            <person name="Griggs A."/>
            <person name="Gujja S."/>
            <person name="Hansen M."/>
            <person name="Heiman D."/>
            <person name="Howarth C."/>
            <person name="Larimer J."/>
            <person name="Lui A."/>
            <person name="MacDonald P.J.P."/>
            <person name="McCowen C."/>
            <person name="Montmayeur A."/>
            <person name="Murphy C."/>
            <person name="Neiman D."/>
            <person name="Pearson M."/>
            <person name="Priest M."/>
            <person name="Roberts A."/>
            <person name="Saif S."/>
            <person name="Shea T."/>
            <person name="Sisk P."/>
            <person name="Stolte C."/>
            <person name="Sykes S."/>
            <person name="Wortman J."/>
            <person name="Nusbaum C."/>
            <person name="Birren B."/>
        </authorList>
    </citation>
    <scope>NUCLEOTIDE SEQUENCE [LARGE SCALE GENOMIC DNA]</scope>
    <source>
        <strain evidence="3 4">ATCC 38327</strain>
    </source>
</reference>
<reference evidence="4" key="2">
    <citation type="submission" date="2009-11" db="EMBL/GenBank/DDBJ databases">
        <title>The Genome Sequence of Allomyces macrogynus strain ATCC 38327.</title>
        <authorList>
            <consortium name="The Broad Institute Genome Sequencing Platform"/>
            <person name="Russ C."/>
            <person name="Cuomo C."/>
            <person name="Shea T."/>
            <person name="Young S.K."/>
            <person name="Zeng Q."/>
            <person name="Koehrsen M."/>
            <person name="Haas B."/>
            <person name="Borodovsky M."/>
            <person name="Guigo R."/>
            <person name="Alvarado L."/>
            <person name="Berlin A."/>
            <person name="Borenstein D."/>
            <person name="Chen Z."/>
            <person name="Engels R."/>
            <person name="Freedman E."/>
            <person name="Gellesch M."/>
            <person name="Goldberg J."/>
            <person name="Griggs A."/>
            <person name="Gujja S."/>
            <person name="Heiman D."/>
            <person name="Hepburn T."/>
            <person name="Howarth C."/>
            <person name="Jen D."/>
            <person name="Larson L."/>
            <person name="Lewis B."/>
            <person name="Mehta T."/>
            <person name="Park D."/>
            <person name="Pearson M."/>
            <person name="Roberts A."/>
            <person name="Saif S."/>
            <person name="Shenoy N."/>
            <person name="Sisk P."/>
            <person name="Stolte C."/>
            <person name="Sykes S."/>
            <person name="Walk T."/>
            <person name="White J."/>
            <person name="Yandava C."/>
            <person name="Burger G."/>
            <person name="Gray M.W."/>
            <person name="Holland P.W.H."/>
            <person name="King N."/>
            <person name="Lang F.B.F."/>
            <person name="Roger A.J."/>
            <person name="Ruiz-Trillo I."/>
            <person name="Lander E."/>
            <person name="Nusbaum C."/>
        </authorList>
    </citation>
    <scope>NUCLEOTIDE SEQUENCE [LARGE SCALE GENOMIC DNA]</scope>
    <source>
        <strain evidence="4">ATCC 38327</strain>
    </source>
</reference>
<dbReference type="SMART" id="SM00385">
    <property type="entry name" value="CYCLIN"/>
    <property type="match status" value="1"/>
</dbReference>
<feature type="domain" description="Cyclin-like" evidence="1">
    <location>
        <begin position="73"/>
        <end position="143"/>
    </location>
</feature>
<dbReference type="Proteomes" id="UP000054350">
    <property type="component" value="Unassembled WGS sequence"/>
</dbReference>
<dbReference type="InterPro" id="IPR036915">
    <property type="entry name" value="Cyclin-like_sf"/>
</dbReference>